<evidence type="ECO:0000313" key="16">
    <source>
        <dbReference type="RefSeq" id="XP_024935826.1"/>
    </source>
</evidence>
<dbReference type="AlphaFoldDB" id="A0AAJ7VWM0"/>
<organism evidence="13 16">
    <name type="scientific">Cephus cinctus</name>
    <name type="common">Wheat stem sawfly</name>
    <dbReference type="NCBI Taxonomy" id="211228"/>
    <lineage>
        <taxon>Eukaryota</taxon>
        <taxon>Metazoa</taxon>
        <taxon>Ecdysozoa</taxon>
        <taxon>Arthropoda</taxon>
        <taxon>Hexapoda</taxon>
        <taxon>Insecta</taxon>
        <taxon>Pterygota</taxon>
        <taxon>Neoptera</taxon>
        <taxon>Endopterygota</taxon>
        <taxon>Hymenoptera</taxon>
        <taxon>Cephoidea</taxon>
        <taxon>Cephidae</taxon>
        <taxon>Cephus</taxon>
    </lineage>
</organism>
<feature type="transmembrane region" description="Helical" evidence="10">
    <location>
        <begin position="28"/>
        <end position="49"/>
    </location>
</feature>
<evidence type="ECO:0000256" key="2">
    <source>
        <dbReference type="ARBA" id="ARBA00022475"/>
    </source>
</evidence>
<dbReference type="GO" id="GO:0005000">
    <property type="term" value="F:vasopressin receptor activity"/>
    <property type="evidence" value="ECO:0007669"/>
    <property type="project" value="InterPro"/>
</dbReference>
<evidence type="ECO:0000256" key="4">
    <source>
        <dbReference type="ARBA" id="ARBA00022989"/>
    </source>
</evidence>
<comment type="caution">
    <text evidence="10">Lacks conserved residue(s) required for the propagation of feature annotation.</text>
</comment>
<evidence type="ECO:0000256" key="9">
    <source>
        <dbReference type="ARBA" id="ARBA00023224"/>
    </source>
</evidence>
<dbReference type="Pfam" id="PF00001">
    <property type="entry name" value="7tm_1"/>
    <property type="match status" value="1"/>
</dbReference>
<reference evidence="14 15" key="1">
    <citation type="submission" date="2025-04" db="UniProtKB">
        <authorList>
            <consortium name="RefSeq"/>
        </authorList>
    </citation>
    <scope>IDENTIFICATION</scope>
</reference>
<evidence type="ECO:0000256" key="5">
    <source>
        <dbReference type="ARBA" id="ARBA00023040"/>
    </source>
</evidence>
<dbReference type="RefSeq" id="XP_024935832.1">
    <property type="nucleotide sequence ID" value="XM_025080064.1"/>
</dbReference>
<dbReference type="GeneID" id="107265001"/>
<sequence length="403" mass="45776">MALVNKTFEEVNEDTRDEYLAQWEITTLSSILALTLVGNIFVLFALYLRRYSISKKKLTRMYFFIIHLSIADLLTGLFSVLPQLAWDITFRFQGGALLCKLVKYGQPLGPYLSSYVLTVTALDRYHAICYPLSYCGTTSRQSRVMVYCAWVIALTFCTPQLFVFSYQEVMPGVFDCWATFELSYGEQAYVTWYSFSVFLLPLCVLLYTYTGICMGIWRNSNVDGLTEIGANGSLLEKNQNHFRNRTLLISRARINTLKQTIAVISLYIICSSPFIGCQLWASWDPQASSSPFYSGTTFTILALLSSLNSCVNPWIYLAFNNELRRTLISRLRQLIRLRLPLMGHSYSPSFNRYGRNSSSSSGSNRPTLTTPVSRYDGSMMLRSSSVRENKIYPLPPVAPSLCT</sequence>
<evidence type="ECO:0000256" key="8">
    <source>
        <dbReference type="ARBA" id="ARBA00023180"/>
    </source>
</evidence>
<accession>A0AAJ7VWM0</accession>
<evidence type="ECO:0000313" key="15">
    <source>
        <dbReference type="RefSeq" id="XP_024935821.1"/>
    </source>
</evidence>
<dbReference type="GO" id="GO:0042277">
    <property type="term" value="F:peptide binding"/>
    <property type="evidence" value="ECO:0007669"/>
    <property type="project" value="TreeGrafter"/>
</dbReference>
<evidence type="ECO:0000256" key="6">
    <source>
        <dbReference type="ARBA" id="ARBA00023136"/>
    </source>
</evidence>
<keyword evidence="7 10" id="KW-0675">Receptor</keyword>
<name>A0AAJ7VWM0_CEPCN</name>
<comment type="similarity">
    <text evidence="10">Belongs to the G-protein coupled receptor 1 family. Vasopressin/oxytocin receptor subfamily.</text>
</comment>
<keyword evidence="6 10" id="KW-0472">Membrane</keyword>
<proteinExistence type="inferred from homology"/>
<dbReference type="InterPro" id="IPR000276">
    <property type="entry name" value="GPCR_Rhodpsn"/>
</dbReference>
<feature type="domain" description="G-protein coupled receptors family 1 profile" evidence="12">
    <location>
        <begin position="38"/>
        <end position="316"/>
    </location>
</feature>
<evidence type="ECO:0000313" key="17">
    <source>
        <dbReference type="RefSeq" id="XP_024935832.1"/>
    </source>
</evidence>
<keyword evidence="4 10" id="KW-1133">Transmembrane helix</keyword>
<keyword evidence="9 10" id="KW-0807">Transducer</keyword>
<dbReference type="PROSITE" id="PS00237">
    <property type="entry name" value="G_PROTEIN_RECEP_F1_1"/>
    <property type="match status" value="1"/>
</dbReference>
<feature type="compositionally biased region" description="Low complexity" evidence="11">
    <location>
        <begin position="354"/>
        <end position="365"/>
    </location>
</feature>
<dbReference type="CDD" id="cd15196">
    <property type="entry name" value="7tmA_Vasopressin_Oxytocin"/>
    <property type="match status" value="1"/>
</dbReference>
<evidence type="ECO:0000256" key="7">
    <source>
        <dbReference type="ARBA" id="ARBA00023170"/>
    </source>
</evidence>
<evidence type="ECO:0000256" key="11">
    <source>
        <dbReference type="SAM" id="MobiDB-lite"/>
    </source>
</evidence>
<dbReference type="PROSITE" id="PS50262">
    <property type="entry name" value="G_PROTEIN_RECEP_F1_2"/>
    <property type="match status" value="1"/>
</dbReference>
<dbReference type="PANTHER" id="PTHR24241:SF161">
    <property type="entry name" value="G-PROTEIN COUPLED RECEPTORS FAMILY 1 PROFILE DOMAIN-CONTAINING PROTEIN"/>
    <property type="match status" value="1"/>
</dbReference>
<feature type="transmembrane region" description="Helical" evidence="10">
    <location>
        <begin position="293"/>
        <end position="319"/>
    </location>
</feature>
<keyword evidence="13" id="KW-1185">Reference proteome</keyword>
<dbReference type="InterPro" id="IPR001817">
    <property type="entry name" value="Vasoprsn_rcpt"/>
</dbReference>
<evidence type="ECO:0000313" key="14">
    <source>
        <dbReference type="RefSeq" id="XP_024935818.1"/>
    </source>
</evidence>
<dbReference type="SUPFAM" id="SSF81321">
    <property type="entry name" value="Family A G protein-coupled receptor-like"/>
    <property type="match status" value="1"/>
</dbReference>
<feature type="transmembrane region" description="Helical" evidence="10">
    <location>
        <begin position="144"/>
        <end position="164"/>
    </location>
</feature>
<dbReference type="PRINTS" id="PR00896">
    <property type="entry name" value="VASOPRESSINR"/>
</dbReference>
<dbReference type="RefSeq" id="XP_024935833.1">
    <property type="nucleotide sequence ID" value="XM_025080065.1"/>
</dbReference>
<evidence type="ECO:0000313" key="13">
    <source>
        <dbReference type="Proteomes" id="UP000694920"/>
    </source>
</evidence>
<dbReference type="GO" id="GO:0032870">
    <property type="term" value="P:cellular response to hormone stimulus"/>
    <property type="evidence" value="ECO:0007669"/>
    <property type="project" value="TreeGrafter"/>
</dbReference>
<protein>
    <submittedName>
        <fullName evidence="14 15">Annetocin receptor-like isoform X1</fullName>
    </submittedName>
</protein>
<dbReference type="Proteomes" id="UP000694920">
    <property type="component" value="Unplaced"/>
</dbReference>
<feature type="transmembrane region" description="Helical" evidence="10">
    <location>
        <begin position="190"/>
        <end position="209"/>
    </location>
</feature>
<keyword evidence="8 10" id="KW-0325">Glycoprotein</keyword>
<dbReference type="InterPro" id="IPR017452">
    <property type="entry name" value="GPCR_Rhodpsn_7TM"/>
</dbReference>
<evidence type="ECO:0000313" key="18">
    <source>
        <dbReference type="RefSeq" id="XP_024935833.1"/>
    </source>
</evidence>
<keyword evidence="2" id="KW-1003">Cell membrane</keyword>
<gene>
    <name evidence="14 15 16 17 18" type="primary">LOC107265001</name>
</gene>
<evidence type="ECO:0000256" key="10">
    <source>
        <dbReference type="RuleBase" id="RU046427"/>
    </source>
</evidence>
<dbReference type="KEGG" id="ccin:107265001"/>
<feature type="transmembrane region" description="Helical" evidence="10">
    <location>
        <begin position="261"/>
        <end position="281"/>
    </location>
</feature>
<dbReference type="RefSeq" id="XP_024935826.1">
    <property type="nucleotide sequence ID" value="XM_025080058.1"/>
</dbReference>
<dbReference type="PANTHER" id="PTHR24241">
    <property type="entry name" value="NEUROPEPTIDE RECEPTOR-RELATED G-PROTEIN COUPLED RECEPTOR"/>
    <property type="match status" value="1"/>
</dbReference>
<dbReference type="RefSeq" id="XP_024935818.1">
    <property type="nucleotide sequence ID" value="XM_025080050.1"/>
</dbReference>
<evidence type="ECO:0000256" key="3">
    <source>
        <dbReference type="ARBA" id="ARBA00022692"/>
    </source>
</evidence>
<evidence type="ECO:0000256" key="1">
    <source>
        <dbReference type="ARBA" id="ARBA00004651"/>
    </source>
</evidence>
<dbReference type="Gene3D" id="1.20.1070.10">
    <property type="entry name" value="Rhodopsin 7-helix transmembrane proteins"/>
    <property type="match status" value="1"/>
</dbReference>
<dbReference type="PRINTS" id="PR00237">
    <property type="entry name" value="GPCRRHODOPSN"/>
</dbReference>
<dbReference type="RefSeq" id="XP_024935821.1">
    <property type="nucleotide sequence ID" value="XM_025080053.1"/>
</dbReference>
<feature type="region of interest" description="Disordered" evidence="11">
    <location>
        <begin position="353"/>
        <end position="375"/>
    </location>
</feature>
<keyword evidence="3 10" id="KW-0812">Transmembrane</keyword>
<comment type="subcellular location">
    <subcellularLocation>
        <location evidence="1 10">Cell membrane</location>
        <topology evidence="1 10">Multi-pass membrane protein</topology>
    </subcellularLocation>
</comment>
<evidence type="ECO:0000259" key="12">
    <source>
        <dbReference type="PROSITE" id="PS50262"/>
    </source>
</evidence>
<keyword evidence="5 10" id="KW-0297">G-protein coupled receptor</keyword>
<feature type="transmembrane region" description="Helical" evidence="10">
    <location>
        <begin position="61"/>
        <end position="81"/>
    </location>
</feature>
<dbReference type="GO" id="GO:0005886">
    <property type="term" value="C:plasma membrane"/>
    <property type="evidence" value="ECO:0007669"/>
    <property type="project" value="UniProtKB-SubCell"/>
</dbReference>